<organism evidence="2 3">
    <name type="scientific">Sorghum bicolor</name>
    <name type="common">Sorghum</name>
    <name type="synonym">Sorghum vulgare</name>
    <dbReference type="NCBI Taxonomy" id="4558"/>
    <lineage>
        <taxon>Eukaryota</taxon>
        <taxon>Viridiplantae</taxon>
        <taxon>Streptophyta</taxon>
        <taxon>Embryophyta</taxon>
        <taxon>Tracheophyta</taxon>
        <taxon>Spermatophyta</taxon>
        <taxon>Magnoliopsida</taxon>
        <taxon>Liliopsida</taxon>
        <taxon>Poales</taxon>
        <taxon>Poaceae</taxon>
        <taxon>PACMAD clade</taxon>
        <taxon>Panicoideae</taxon>
        <taxon>Andropogonodae</taxon>
        <taxon>Andropogoneae</taxon>
        <taxon>Sorghinae</taxon>
        <taxon>Sorghum</taxon>
    </lineage>
</organism>
<dbReference type="Proteomes" id="UP000807115">
    <property type="component" value="Chromosome 9"/>
</dbReference>
<comment type="caution">
    <text evidence="2">The sequence shown here is derived from an EMBL/GenBank/DDBJ whole genome shotgun (WGS) entry which is preliminary data.</text>
</comment>
<dbReference type="EMBL" id="CM027688">
    <property type="protein sequence ID" value="KAG0516981.1"/>
    <property type="molecule type" value="Genomic_DNA"/>
</dbReference>
<gene>
    <name evidence="2" type="ORF">BDA96_09G048300</name>
</gene>
<evidence type="ECO:0008006" key="4">
    <source>
        <dbReference type="Google" id="ProtNLM"/>
    </source>
</evidence>
<accession>A0A921QB22</accession>
<reference evidence="2" key="1">
    <citation type="journal article" date="2019" name="BMC Genomics">
        <title>A new reference genome for Sorghum bicolor reveals high levels of sequence similarity between sweet and grain genotypes: implications for the genetics of sugar metabolism.</title>
        <authorList>
            <person name="Cooper E.A."/>
            <person name="Brenton Z.W."/>
            <person name="Flinn B.S."/>
            <person name="Jenkins J."/>
            <person name="Shu S."/>
            <person name="Flowers D."/>
            <person name="Luo F."/>
            <person name="Wang Y."/>
            <person name="Xia P."/>
            <person name="Barry K."/>
            <person name="Daum C."/>
            <person name="Lipzen A."/>
            <person name="Yoshinaga Y."/>
            <person name="Schmutz J."/>
            <person name="Saski C."/>
            <person name="Vermerris W."/>
            <person name="Kresovich S."/>
        </authorList>
    </citation>
    <scope>NUCLEOTIDE SEQUENCE</scope>
</reference>
<dbReference type="AlphaFoldDB" id="A0A921QB22"/>
<feature type="signal peptide" evidence="1">
    <location>
        <begin position="1"/>
        <end position="19"/>
    </location>
</feature>
<feature type="chain" id="PRO_5037296137" description="Secreted protein" evidence="1">
    <location>
        <begin position="20"/>
        <end position="74"/>
    </location>
</feature>
<evidence type="ECO:0000313" key="3">
    <source>
        <dbReference type="Proteomes" id="UP000807115"/>
    </source>
</evidence>
<keyword evidence="1" id="KW-0732">Signal</keyword>
<evidence type="ECO:0000256" key="1">
    <source>
        <dbReference type="SAM" id="SignalP"/>
    </source>
</evidence>
<evidence type="ECO:0000313" key="2">
    <source>
        <dbReference type="EMBL" id="KAG0516981.1"/>
    </source>
</evidence>
<protein>
    <recommendedName>
        <fullName evidence="4">Secreted protein</fullName>
    </recommendedName>
</protein>
<proteinExistence type="predicted"/>
<sequence length="74" mass="8281">MVATCCLAALLLWFREGEALLIAEAKAKQTKRMACSVRVRRVTPWHRSVEAWSIGSVRIYKSCSGSGWVHWGAC</sequence>
<reference evidence="2" key="2">
    <citation type="submission" date="2020-10" db="EMBL/GenBank/DDBJ databases">
        <authorList>
            <person name="Cooper E.A."/>
            <person name="Brenton Z.W."/>
            <person name="Flinn B.S."/>
            <person name="Jenkins J."/>
            <person name="Shu S."/>
            <person name="Flowers D."/>
            <person name="Luo F."/>
            <person name="Wang Y."/>
            <person name="Xia P."/>
            <person name="Barry K."/>
            <person name="Daum C."/>
            <person name="Lipzen A."/>
            <person name="Yoshinaga Y."/>
            <person name="Schmutz J."/>
            <person name="Saski C."/>
            <person name="Vermerris W."/>
            <person name="Kresovich S."/>
        </authorList>
    </citation>
    <scope>NUCLEOTIDE SEQUENCE</scope>
</reference>
<name>A0A921QB22_SORBI</name>